<dbReference type="EMBL" id="FOFR01000007">
    <property type="protein sequence ID" value="SER02243.1"/>
    <property type="molecule type" value="Genomic_DNA"/>
</dbReference>
<keyword evidence="2" id="KW-1185">Reference proteome</keyword>
<sequence length="61" mass="6318">MQVVDDMTPEDLEVLNAPTGSAWWASASNIGCALAGPDNDAASISLGLEHAENCEIEASKT</sequence>
<reference evidence="2" key="1">
    <citation type="submission" date="2016-10" db="EMBL/GenBank/DDBJ databases">
        <authorList>
            <person name="Varghese N."/>
            <person name="Submissions S."/>
        </authorList>
    </citation>
    <scope>NUCLEOTIDE SEQUENCE [LARGE SCALE GENOMIC DNA]</scope>
    <source>
        <strain evidence="2">CGMCC 4.3525</strain>
    </source>
</reference>
<evidence type="ECO:0000313" key="1">
    <source>
        <dbReference type="EMBL" id="SER02243.1"/>
    </source>
</evidence>
<dbReference type="Proteomes" id="UP000199352">
    <property type="component" value="Unassembled WGS sequence"/>
</dbReference>
<organism evidence="1 2">
    <name type="scientific">Lentzea xinjiangensis</name>
    <dbReference type="NCBI Taxonomy" id="402600"/>
    <lineage>
        <taxon>Bacteria</taxon>
        <taxon>Bacillati</taxon>
        <taxon>Actinomycetota</taxon>
        <taxon>Actinomycetes</taxon>
        <taxon>Pseudonocardiales</taxon>
        <taxon>Pseudonocardiaceae</taxon>
        <taxon>Lentzea</taxon>
    </lineage>
</organism>
<protein>
    <submittedName>
        <fullName evidence="1">Uncharacterized protein</fullName>
    </submittedName>
</protein>
<dbReference type="OrthoDB" id="3297121at2"/>
<dbReference type="AlphaFoldDB" id="A0A1H9KTX1"/>
<evidence type="ECO:0000313" key="2">
    <source>
        <dbReference type="Proteomes" id="UP000199352"/>
    </source>
</evidence>
<dbReference type="RefSeq" id="WP_143116117.1">
    <property type="nucleotide sequence ID" value="NZ_FOFR01000007.1"/>
</dbReference>
<name>A0A1H9KTX1_9PSEU</name>
<proteinExistence type="predicted"/>
<accession>A0A1H9KTX1</accession>
<gene>
    <name evidence="1" type="ORF">SAMN05216188_107105</name>
</gene>